<evidence type="ECO:0000256" key="2">
    <source>
        <dbReference type="ARBA" id="ARBA00022679"/>
    </source>
</evidence>
<accession>A0ABV7FI73</accession>
<dbReference type="InterPro" id="IPR047141">
    <property type="entry name" value="Stealth"/>
</dbReference>
<dbReference type="PANTHER" id="PTHR24045:SF0">
    <property type="entry name" value="N-ACETYLGLUCOSAMINE-1-PHOSPHOTRANSFERASE SUBUNITS ALPHA_BETA"/>
    <property type="match status" value="1"/>
</dbReference>
<evidence type="ECO:0000313" key="7">
    <source>
        <dbReference type="Proteomes" id="UP001595555"/>
    </source>
</evidence>
<evidence type="ECO:0000256" key="1">
    <source>
        <dbReference type="ARBA" id="ARBA00007583"/>
    </source>
</evidence>
<dbReference type="Pfam" id="PF11380">
    <property type="entry name" value="Stealth_CR2"/>
    <property type="match status" value="1"/>
</dbReference>
<dbReference type="Pfam" id="PF17101">
    <property type="entry name" value="Stealth_CR1"/>
    <property type="match status" value="1"/>
</dbReference>
<feature type="domain" description="Stealth protein CR1 conserved region 1" evidence="5">
    <location>
        <begin position="10"/>
        <end position="34"/>
    </location>
</feature>
<name>A0ABV7FI73_9GAMM</name>
<keyword evidence="3" id="KW-0270">Exopolysaccharide synthesis</keyword>
<evidence type="ECO:0000259" key="4">
    <source>
        <dbReference type="Pfam" id="PF11380"/>
    </source>
</evidence>
<feature type="domain" description="Stealth protein CR2 conserved region 2" evidence="4">
    <location>
        <begin position="47"/>
        <end position="155"/>
    </location>
</feature>
<evidence type="ECO:0000313" key="6">
    <source>
        <dbReference type="EMBL" id="MFC3117330.1"/>
    </source>
</evidence>
<proteinExistence type="inferred from homology"/>
<dbReference type="EMBL" id="JBHRTF010000016">
    <property type="protein sequence ID" value="MFC3117330.1"/>
    <property type="molecule type" value="Genomic_DNA"/>
</dbReference>
<keyword evidence="2" id="KW-0808">Transferase</keyword>
<dbReference type="InterPro" id="IPR031358">
    <property type="entry name" value="Stealth_CR1"/>
</dbReference>
<organism evidence="6 7">
    <name type="scientific">Cellvibrio fontiphilus</name>
    <dbReference type="NCBI Taxonomy" id="1815559"/>
    <lineage>
        <taxon>Bacteria</taxon>
        <taxon>Pseudomonadati</taxon>
        <taxon>Pseudomonadota</taxon>
        <taxon>Gammaproteobacteria</taxon>
        <taxon>Cellvibrionales</taxon>
        <taxon>Cellvibrionaceae</taxon>
        <taxon>Cellvibrio</taxon>
    </lineage>
</organism>
<comment type="caution">
    <text evidence="6">The sequence shown here is derived from an EMBL/GenBank/DDBJ whole genome shotgun (WGS) entry which is preliminary data.</text>
</comment>
<gene>
    <name evidence="6" type="ORF">ACFODX_17305</name>
</gene>
<protein>
    <submittedName>
        <fullName evidence="6">Stealth family protein</fullName>
    </submittedName>
</protein>
<sequence length="336" mass="38189">MTETIVNEAIDAVILWVDGADPVHAEKLNNYLASIGSVRPAAASKTRFHNAGEIDYCLTSLLKFAPWLRTIYIVTDNQRPSLMDKITGSVFEKKVKVVDHSEIFAGHEDCLPSFNSMAISSLLWRIPGLAEQFIYFNDDFVIVRPVSPDDFFSNGKVILRGRWKRLSASVPGSKVFKALRNFLGGGRKKNRISFWGLQQQCAELLGFKSRYFRLPHVPHPWKKSTWNELFLQFPEAMSKNIKAHLRVPDQYVPEGLSSHFHLKNNLAVVNTAPVNVQLKPADQSLLRIKMKLNNADKNESIIFACVQSIETAPEEKRQLIFNWLDKRVGKLDDLLI</sequence>
<evidence type="ECO:0000256" key="3">
    <source>
        <dbReference type="ARBA" id="ARBA00023169"/>
    </source>
</evidence>
<comment type="similarity">
    <text evidence="1">Belongs to the stealth family.</text>
</comment>
<dbReference type="PANTHER" id="PTHR24045">
    <property type="match status" value="1"/>
</dbReference>
<keyword evidence="7" id="KW-1185">Reference proteome</keyword>
<reference evidence="7" key="1">
    <citation type="journal article" date="2019" name="Int. J. Syst. Evol. Microbiol.">
        <title>The Global Catalogue of Microorganisms (GCM) 10K type strain sequencing project: providing services to taxonomists for standard genome sequencing and annotation.</title>
        <authorList>
            <consortium name="The Broad Institute Genomics Platform"/>
            <consortium name="The Broad Institute Genome Sequencing Center for Infectious Disease"/>
            <person name="Wu L."/>
            <person name="Ma J."/>
        </authorList>
    </citation>
    <scope>NUCLEOTIDE SEQUENCE [LARGE SCALE GENOMIC DNA]</scope>
    <source>
        <strain evidence="7">KCTC 52237</strain>
    </source>
</reference>
<dbReference type="InterPro" id="IPR021520">
    <property type="entry name" value="Stealth_CR2"/>
</dbReference>
<dbReference type="RefSeq" id="WP_378121466.1">
    <property type="nucleotide sequence ID" value="NZ_JBHRTF010000016.1"/>
</dbReference>
<dbReference type="Proteomes" id="UP001595555">
    <property type="component" value="Unassembled WGS sequence"/>
</dbReference>
<evidence type="ECO:0000259" key="5">
    <source>
        <dbReference type="Pfam" id="PF17101"/>
    </source>
</evidence>